<dbReference type="InterPro" id="IPR036047">
    <property type="entry name" value="F-box-like_dom_sf"/>
</dbReference>
<dbReference type="InterPro" id="IPR006527">
    <property type="entry name" value="F-box-assoc_dom_typ1"/>
</dbReference>
<dbReference type="OrthoDB" id="1916346at2759"/>
<dbReference type="AlphaFoldDB" id="A0A9D4WJW3"/>
<dbReference type="Proteomes" id="UP001058974">
    <property type="component" value="Chromosome 6"/>
</dbReference>
<evidence type="ECO:0000313" key="4">
    <source>
        <dbReference type="Proteomes" id="UP001058974"/>
    </source>
</evidence>
<protein>
    <recommendedName>
        <fullName evidence="2">F-box associated beta-propeller type 1 domain-containing protein</fullName>
    </recommendedName>
</protein>
<dbReference type="InterPro" id="IPR011043">
    <property type="entry name" value="Gal_Oxase/kelch_b-propeller"/>
</dbReference>
<keyword evidence="4" id="KW-1185">Reference proteome</keyword>
<reference evidence="3 4" key="1">
    <citation type="journal article" date="2022" name="Nat. Genet.">
        <title>Improved pea reference genome and pan-genome highlight genomic features and evolutionary characteristics.</title>
        <authorList>
            <person name="Yang T."/>
            <person name="Liu R."/>
            <person name="Luo Y."/>
            <person name="Hu S."/>
            <person name="Wang D."/>
            <person name="Wang C."/>
            <person name="Pandey M.K."/>
            <person name="Ge S."/>
            <person name="Xu Q."/>
            <person name="Li N."/>
            <person name="Li G."/>
            <person name="Huang Y."/>
            <person name="Saxena R.K."/>
            <person name="Ji Y."/>
            <person name="Li M."/>
            <person name="Yan X."/>
            <person name="He Y."/>
            <person name="Liu Y."/>
            <person name="Wang X."/>
            <person name="Xiang C."/>
            <person name="Varshney R.K."/>
            <person name="Ding H."/>
            <person name="Gao S."/>
            <person name="Zong X."/>
        </authorList>
    </citation>
    <scope>NUCLEOTIDE SEQUENCE [LARGE SCALE GENOMIC DNA]</scope>
    <source>
        <strain evidence="3 4">cv. Zhongwan 6</strain>
    </source>
</reference>
<dbReference type="PANTHER" id="PTHR31672:SF13">
    <property type="entry name" value="F-BOX PROTEIN CPR30-LIKE"/>
    <property type="match status" value="1"/>
</dbReference>
<sequence>MDSAAVSDGAPMDKGNTSSDSKVSRNYINDDLAFYVLSKLGIKSLKRFGCVRKSWSILFDNSHFMTMFRNHFISHHGSDYDHTFLLIKHLELPVTPDYRYHDEVHFLENRLKLKLPPPFEEDDGDLSIVGRTSVNGIFCIGQEEVRKKKARYVLWNPATEEFVVIPPSPEESLSENPNMDVSHDFHGFGYDQVGNDFKVLQYVSFERFDRRSRQLRLCEIYSLKTNSWRIADMDFSQWFFDNAFTAKEVYMDGACHWLVFCGNTESCLVSFDFSDEVFFTTAIDGILNYYKYLVVLNGSIAIISHRDDCLIYDISILGQLCVKESWIKLLSFSAIPSIDGSLCPIGIGKMGYVFFRKEDDELIRIDVNTQKIEEIGVKGDQSCCRIGIYKKSFFRLEDIRN</sequence>
<organism evidence="3 4">
    <name type="scientific">Pisum sativum</name>
    <name type="common">Garden pea</name>
    <name type="synonym">Lathyrus oleraceus</name>
    <dbReference type="NCBI Taxonomy" id="3888"/>
    <lineage>
        <taxon>Eukaryota</taxon>
        <taxon>Viridiplantae</taxon>
        <taxon>Streptophyta</taxon>
        <taxon>Embryophyta</taxon>
        <taxon>Tracheophyta</taxon>
        <taxon>Spermatophyta</taxon>
        <taxon>Magnoliopsida</taxon>
        <taxon>eudicotyledons</taxon>
        <taxon>Gunneridae</taxon>
        <taxon>Pentapetalae</taxon>
        <taxon>rosids</taxon>
        <taxon>fabids</taxon>
        <taxon>Fabales</taxon>
        <taxon>Fabaceae</taxon>
        <taxon>Papilionoideae</taxon>
        <taxon>50 kb inversion clade</taxon>
        <taxon>NPAAA clade</taxon>
        <taxon>Hologalegina</taxon>
        <taxon>IRL clade</taxon>
        <taxon>Fabeae</taxon>
        <taxon>Lathyrus</taxon>
    </lineage>
</organism>
<evidence type="ECO:0000256" key="1">
    <source>
        <dbReference type="SAM" id="MobiDB-lite"/>
    </source>
</evidence>
<evidence type="ECO:0000313" key="3">
    <source>
        <dbReference type="EMBL" id="KAI5402160.1"/>
    </source>
</evidence>
<dbReference type="PANTHER" id="PTHR31672">
    <property type="entry name" value="BNACNNG10540D PROTEIN"/>
    <property type="match status" value="1"/>
</dbReference>
<dbReference type="Gramene" id="PSAT_LOCUS28903_t1">
    <property type="protein sequence ID" value="CAL5210376.1"/>
    <property type="gene ID" value="PSAT_LOCUS28903"/>
</dbReference>
<evidence type="ECO:0000259" key="2">
    <source>
        <dbReference type="Pfam" id="PF07734"/>
    </source>
</evidence>
<dbReference type="SUPFAM" id="SSF50965">
    <property type="entry name" value="Galactose oxidase, central domain"/>
    <property type="match status" value="1"/>
</dbReference>
<dbReference type="SUPFAM" id="SSF81383">
    <property type="entry name" value="F-box domain"/>
    <property type="match status" value="1"/>
</dbReference>
<dbReference type="InterPro" id="IPR017451">
    <property type="entry name" value="F-box-assoc_interact_dom"/>
</dbReference>
<gene>
    <name evidence="3" type="ORF">KIW84_066568</name>
</gene>
<feature type="domain" description="F-box associated beta-propeller type 1" evidence="2">
    <location>
        <begin position="122"/>
        <end position="331"/>
    </location>
</feature>
<dbReference type="InterPro" id="IPR050796">
    <property type="entry name" value="SCF_F-box_component"/>
</dbReference>
<feature type="region of interest" description="Disordered" evidence="1">
    <location>
        <begin position="1"/>
        <end position="21"/>
    </location>
</feature>
<dbReference type="EMBL" id="JAMSHJ010000006">
    <property type="protein sequence ID" value="KAI5402160.1"/>
    <property type="molecule type" value="Genomic_DNA"/>
</dbReference>
<dbReference type="Pfam" id="PF07734">
    <property type="entry name" value="FBA_1"/>
    <property type="match status" value="1"/>
</dbReference>
<name>A0A9D4WJW3_PEA</name>
<dbReference type="Gramene" id="Psat06G0656800-T1">
    <property type="protein sequence ID" value="KAI5402160.1"/>
    <property type="gene ID" value="KIW84_066568"/>
</dbReference>
<accession>A0A9D4WJW3</accession>
<comment type="caution">
    <text evidence="3">The sequence shown here is derived from an EMBL/GenBank/DDBJ whole genome shotgun (WGS) entry which is preliminary data.</text>
</comment>
<proteinExistence type="predicted"/>
<dbReference type="NCBIfam" id="TIGR01640">
    <property type="entry name" value="F_box_assoc_1"/>
    <property type="match status" value="1"/>
</dbReference>